<sequence>MDNTAFEIFGAGSAADFERDVVAHEPYLSSMRPDYDPLLTPADNYGPGITAHELWQLHETKRDLRQKYLEHWLATESETGTGRPVDAIISPVAANTAAPHGENDSFTYTLVFNTLDYPALVIPVSKVDQTLDAKKPAHNFLSEDDKRIYERYEPSRYTDAPIAVQVVGRTHEDEAVIALAEIVDAALKAQAASNFHVVDK</sequence>
<dbReference type="PANTHER" id="PTHR46072">
    <property type="entry name" value="AMIDASE-RELATED-RELATED"/>
    <property type="match status" value="1"/>
</dbReference>
<name>A0A9P7GBJ9_9AGAR</name>
<dbReference type="InterPro" id="IPR036928">
    <property type="entry name" value="AS_sf"/>
</dbReference>
<reference evidence="4" key="2">
    <citation type="submission" date="2021-10" db="EMBL/GenBank/DDBJ databases">
        <title>Phylogenomics reveals ancestral predisposition of the termite-cultivated fungus Termitomyces towards a domesticated lifestyle.</title>
        <authorList>
            <person name="Auxier B."/>
            <person name="Grum-Grzhimaylo A."/>
            <person name="Cardenas M.E."/>
            <person name="Lodge J.D."/>
            <person name="Laessoe T."/>
            <person name="Pedersen O."/>
            <person name="Smith M.E."/>
            <person name="Kuyper T.W."/>
            <person name="Franco-Molano E.A."/>
            <person name="Baroni T.J."/>
            <person name="Aanen D.K."/>
        </authorList>
    </citation>
    <scope>NUCLEOTIDE SEQUENCE</scope>
    <source>
        <strain evidence="4">AP01</strain>
        <tissue evidence="4">Mycelium</tissue>
    </source>
</reference>
<evidence type="ECO:0000256" key="1">
    <source>
        <dbReference type="ARBA" id="ARBA00009199"/>
    </source>
</evidence>
<dbReference type="EMBL" id="JABCKV010000033">
    <property type="protein sequence ID" value="KAG5645708.1"/>
    <property type="molecule type" value="Genomic_DNA"/>
</dbReference>
<dbReference type="Gene3D" id="3.90.1300.10">
    <property type="entry name" value="Amidase signature (AS) domain"/>
    <property type="match status" value="1"/>
</dbReference>
<comment type="similarity">
    <text evidence="1">Belongs to the amidase family.</text>
</comment>
<keyword evidence="5" id="KW-1185">Reference proteome</keyword>
<keyword evidence="2" id="KW-0378">Hydrolase</keyword>
<proteinExistence type="inferred from homology"/>
<gene>
    <name evidence="4" type="ORF">DXG03_005403</name>
</gene>
<organism evidence="4 5">
    <name type="scientific">Asterophora parasitica</name>
    <dbReference type="NCBI Taxonomy" id="117018"/>
    <lineage>
        <taxon>Eukaryota</taxon>
        <taxon>Fungi</taxon>
        <taxon>Dikarya</taxon>
        <taxon>Basidiomycota</taxon>
        <taxon>Agaricomycotina</taxon>
        <taxon>Agaricomycetes</taxon>
        <taxon>Agaricomycetidae</taxon>
        <taxon>Agaricales</taxon>
        <taxon>Tricholomatineae</taxon>
        <taxon>Lyophyllaceae</taxon>
        <taxon>Asterophora</taxon>
    </lineage>
</organism>
<comment type="caution">
    <text evidence="4">The sequence shown here is derived from an EMBL/GenBank/DDBJ whole genome shotgun (WGS) entry which is preliminary data.</text>
</comment>
<feature type="domain" description="Amidase" evidence="3">
    <location>
        <begin position="57"/>
        <end position="176"/>
    </location>
</feature>
<dbReference type="InterPro" id="IPR023631">
    <property type="entry name" value="Amidase_dom"/>
</dbReference>
<evidence type="ECO:0000256" key="2">
    <source>
        <dbReference type="ARBA" id="ARBA00022801"/>
    </source>
</evidence>
<dbReference type="Proteomes" id="UP000775547">
    <property type="component" value="Unassembled WGS sequence"/>
</dbReference>
<dbReference type="GO" id="GO:0016787">
    <property type="term" value="F:hydrolase activity"/>
    <property type="evidence" value="ECO:0007669"/>
    <property type="project" value="UniProtKB-KW"/>
</dbReference>
<evidence type="ECO:0000259" key="3">
    <source>
        <dbReference type="Pfam" id="PF01425"/>
    </source>
</evidence>
<dbReference type="Pfam" id="PF01425">
    <property type="entry name" value="Amidase"/>
    <property type="match status" value="1"/>
</dbReference>
<dbReference type="OrthoDB" id="6428749at2759"/>
<reference evidence="4" key="1">
    <citation type="submission" date="2020-07" db="EMBL/GenBank/DDBJ databases">
        <authorList>
            <person name="Nieuwenhuis M."/>
            <person name="Van De Peppel L.J.J."/>
        </authorList>
    </citation>
    <scope>NUCLEOTIDE SEQUENCE</scope>
    <source>
        <strain evidence="4">AP01</strain>
        <tissue evidence="4">Mycelium</tissue>
    </source>
</reference>
<evidence type="ECO:0000313" key="5">
    <source>
        <dbReference type="Proteomes" id="UP000775547"/>
    </source>
</evidence>
<protein>
    <recommendedName>
        <fullName evidence="3">Amidase domain-containing protein</fullName>
    </recommendedName>
</protein>
<evidence type="ECO:0000313" key="4">
    <source>
        <dbReference type="EMBL" id="KAG5645708.1"/>
    </source>
</evidence>
<dbReference type="AlphaFoldDB" id="A0A9P7GBJ9"/>
<accession>A0A9P7GBJ9</accession>
<dbReference type="SUPFAM" id="SSF75304">
    <property type="entry name" value="Amidase signature (AS) enzymes"/>
    <property type="match status" value="1"/>
</dbReference>